<sequence length="151" mass="17189">MGTETIRLAPVTANDRAIWREMWSAYLDFYKTDLPASAFDAAFGQLLSNDPATFNGLLAWSDRRAVGLVHWVHHPHMWRPEGTVCLQDLFTAPDARGQGVARRLISAVYADADARGAPRVYWMTNETNYQGRILYDRIGRLTPFIKYERAV</sequence>
<evidence type="ECO:0000313" key="4">
    <source>
        <dbReference type="EMBL" id="SDZ51692.1"/>
    </source>
</evidence>
<dbReference type="InterPro" id="IPR000182">
    <property type="entry name" value="GNAT_dom"/>
</dbReference>
<keyword evidence="4" id="KW-0689">Ribosomal protein</keyword>
<dbReference type="Pfam" id="PF00583">
    <property type="entry name" value="Acetyltransf_1"/>
    <property type="match status" value="1"/>
</dbReference>
<dbReference type="SUPFAM" id="SSF55729">
    <property type="entry name" value="Acyl-CoA N-acyltransferases (Nat)"/>
    <property type="match status" value="1"/>
</dbReference>
<gene>
    <name evidence="4" type="ORF">SAMN05444004_11868</name>
</gene>
<reference evidence="5" key="1">
    <citation type="submission" date="2016-10" db="EMBL/GenBank/DDBJ databases">
        <authorList>
            <person name="Varghese N."/>
            <person name="Submissions S."/>
        </authorList>
    </citation>
    <scope>NUCLEOTIDE SEQUENCE [LARGE SCALE GENOMIC DNA]</scope>
    <source>
        <strain evidence="5">DSM 100420</strain>
    </source>
</reference>
<keyword evidence="1" id="KW-0808">Transferase</keyword>
<dbReference type="CDD" id="cd04301">
    <property type="entry name" value="NAT_SF"/>
    <property type="match status" value="1"/>
</dbReference>
<evidence type="ECO:0000256" key="2">
    <source>
        <dbReference type="ARBA" id="ARBA00023315"/>
    </source>
</evidence>
<dbReference type="PROSITE" id="PS51186">
    <property type="entry name" value="GNAT"/>
    <property type="match status" value="1"/>
</dbReference>
<keyword evidence="5" id="KW-1185">Reference proteome</keyword>
<dbReference type="InterPro" id="IPR016181">
    <property type="entry name" value="Acyl_CoA_acyltransferase"/>
</dbReference>
<dbReference type="GO" id="GO:0016747">
    <property type="term" value="F:acyltransferase activity, transferring groups other than amino-acyl groups"/>
    <property type="evidence" value="ECO:0007669"/>
    <property type="project" value="InterPro"/>
</dbReference>
<dbReference type="AlphaFoldDB" id="A0A1H3TN35"/>
<evidence type="ECO:0000256" key="1">
    <source>
        <dbReference type="ARBA" id="ARBA00022679"/>
    </source>
</evidence>
<organism evidence="4 5">
    <name type="scientific">Jannaschia faecimaris</name>
    <dbReference type="NCBI Taxonomy" id="1244108"/>
    <lineage>
        <taxon>Bacteria</taxon>
        <taxon>Pseudomonadati</taxon>
        <taxon>Pseudomonadota</taxon>
        <taxon>Alphaproteobacteria</taxon>
        <taxon>Rhodobacterales</taxon>
        <taxon>Roseobacteraceae</taxon>
        <taxon>Jannaschia</taxon>
    </lineage>
</organism>
<dbReference type="InterPro" id="IPR050832">
    <property type="entry name" value="Bact_Acetyltransf"/>
</dbReference>
<feature type="domain" description="N-acetyltransferase" evidence="3">
    <location>
        <begin position="6"/>
        <end position="151"/>
    </location>
</feature>
<dbReference type="Gene3D" id="3.40.630.30">
    <property type="match status" value="1"/>
</dbReference>
<evidence type="ECO:0000313" key="5">
    <source>
        <dbReference type="Proteomes" id="UP000198914"/>
    </source>
</evidence>
<keyword evidence="4" id="KW-0687">Ribonucleoprotein</keyword>
<dbReference type="PANTHER" id="PTHR43877">
    <property type="entry name" value="AMINOALKYLPHOSPHONATE N-ACETYLTRANSFERASE-RELATED-RELATED"/>
    <property type="match status" value="1"/>
</dbReference>
<dbReference type="EMBL" id="FNPX01000018">
    <property type="protein sequence ID" value="SDZ51692.1"/>
    <property type="molecule type" value="Genomic_DNA"/>
</dbReference>
<name>A0A1H3TN35_9RHOB</name>
<evidence type="ECO:0000259" key="3">
    <source>
        <dbReference type="PROSITE" id="PS51186"/>
    </source>
</evidence>
<dbReference type="GO" id="GO:0005840">
    <property type="term" value="C:ribosome"/>
    <property type="evidence" value="ECO:0007669"/>
    <property type="project" value="UniProtKB-KW"/>
</dbReference>
<protein>
    <submittedName>
        <fullName evidence="4">Ribosomal protein S18 acetylase RimI</fullName>
    </submittedName>
</protein>
<keyword evidence="2" id="KW-0012">Acyltransferase</keyword>
<accession>A0A1H3TN35</accession>
<dbReference type="STRING" id="1244108.SAMN05444004_11868"/>
<dbReference type="OrthoDB" id="9805924at2"/>
<dbReference type="Proteomes" id="UP000198914">
    <property type="component" value="Unassembled WGS sequence"/>
</dbReference>
<proteinExistence type="predicted"/>